<dbReference type="Pfam" id="PF08327">
    <property type="entry name" value="AHSA1"/>
    <property type="match status" value="1"/>
</dbReference>
<evidence type="ECO:0000313" key="4">
    <source>
        <dbReference type="Proteomes" id="UP000181951"/>
    </source>
</evidence>
<dbReference type="EMBL" id="FODD01000044">
    <property type="protein sequence ID" value="SEO80580.1"/>
    <property type="molecule type" value="Genomic_DNA"/>
</dbReference>
<keyword evidence="4" id="KW-1185">Reference proteome</keyword>
<protein>
    <submittedName>
        <fullName evidence="3">Uncharacterized conserved protein YndB, AHSA1/START domain</fullName>
    </submittedName>
</protein>
<reference evidence="3 4" key="1">
    <citation type="submission" date="2016-10" db="EMBL/GenBank/DDBJ databases">
        <authorList>
            <person name="de Groot N.N."/>
        </authorList>
    </citation>
    <scope>NUCLEOTIDE SEQUENCE [LARGE SCALE GENOMIC DNA]</scope>
    <source>
        <strain evidence="3 4">CGMCC 4.2026</strain>
    </source>
</reference>
<sequence>MTHDTGTRIVGSLRSEDGSGVVRMEDLFATDADDLWTALTEPRRLAAWLAEVDGDLHLGGTFQAVFTSSWEGPGRVDVCEPARRLLVTMNPGLPDETVIEALLTPEDGGTRLVIEERGLPLSEYSKHGAGWQAHVEDLIAHLDGRDRTPWRDRWAQLAPHYAELARTQG</sequence>
<dbReference type="InterPro" id="IPR013538">
    <property type="entry name" value="ASHA1/2-like_C"/>
</dbReference>
<dbReference type="RefSeq" id="WP_069465602.1">
    <property type="nucleotide sequence ID" value="NZ_FODD01000044.1"/>
</dbReference>
<comment type="similarity">
    <text evidence="1">Belongs to the AHA1 family.</text>
</comment>
<name>A0A1H8SP77_9ACTN</name>
<dbReference type="CDD" id="cd08899">
    <property type="entry name" value="SRPBCC_CalC_Aha1-like_6"/>
    <property type="match status" value="1"/>
</dbReference>
<feature type="domain" description="Activator of Hsp90 ATPase homologue 1/2-like C-terminal" evidence="2">
    <location>
        <begin position="30"/>
        <end position="141"/>
    </location>
</feature>
<dbReference type="AlphaFoldDB" id="A0A1H8SP77"/>
<organism evidence="3 4">
    <name type="scientific">Actinacidiphila rubida</name>
    <dbReference type="NCBI Taxonomy" id="310780"/>
    <lineage>
        <taxon>Bacteria</taxon>
        <taxon>Bacillati</taxon>
        <taxon>Actinomycetota</taxon>
        <taxon>Actinomycetes</taxon>
        <taxon>Kitasatosporales</taxon>
        <taxon>Streptomycetaceae</taxon>
        <taxon>Actinacidiphila</taxon>
    </lineage>
</organism>
<evidence type="ECO:0000313" key="3">
    <source>
        <dbReference type="EMBL" id="SEO80580.1"/>
    </source>
</evidence>
<dbReference type="STRING" id="310780.SAMN05216267_104444"/>
<evidence type="ECO:0000259" key="2">
    <source>
        <dbReference type="Pfam" id="PF08327"/>
    </source>
</evidence>
<dbReference type="Gene3D" id="3.30.530.20">
    <property type="match status" value="1"/>
</dbReference>
<gene>
    <name evidence="3" type="ORF">SAMN05216267_104444</name>
</gene>
<dbReference type="OrthoDB" id="8117292at2"/>
<accession>A0A1H8SP77</accession>
<dbReference type="InterPro" id="IPR023393">
    <property type="entry name" value="START-like_dom_sf"/>
</dbReference>
<dbReference type="Proteomes" id="UP000181951">
    <property type="component" value="Unassembled WGS sequence"/>
</dbReference>
<evidence type="ECO:0000256" key="1">
    <source>
        <dbReference type="ARBA" id="ARBA00006817"/>
    </source>
</evidence>
<dbReference type="SUPFAM" id="SSF55961">
    <property type="entry name" value="Bet v1-like"/>
    <property type="match status" value="1"/>
</dbReference>
<proteinExistence type="inferred from homology"/>